<dbReference type="AlphaFoldDB" id="A0A7I8JWH1"/>
<name>A0A7I8JWH1_SPIIN</name>
<evidence type="ECO:0000313" key="3">
    <source>
        <dbReference type="Proteomes" id="UP000663760"/>
    </source>
</evidence>
<proteinExistence type="predicted"/>
<organism evidence="2 3">
    <name type="scientific">Spirodela intermedia</name>
    <name type="common">Intermediate duckweed</name>
    <dbReference type="NCBI Taxonomy" id="51605"/>
    <lineage>
        <taxon>Eukaryota</taxon>
        <taxon>Viridiplantae</taxon>
        <taxon>Streptophyta</taxon>
        <taxon>Embryophyta</taxon>
        <taxon>Tracheophyta</taxon>
        <taxon>Spermatophyta</taxon>
        <taxon>Magnoliopsida</taxon>
        <taxon>Liliopsida</taxon>
        <taxon>Araceae</taxon>
        <taxon>Lemnoideae</taxon>
        <taxon>Spirodela</taxon>
    </lineage>
</organism>
<evidence type="ECO:0000313" key="2">
    <source>
        <dbReference type="EMBL" id="CAA7387996.1"/>
    </source>
</evidence>
<dbReference type="EMBL" id="LR746264">
    <property type="protein sequence ID" value="CAA7387996.1"/>
    <property type="molecule type" value="Genomic_DNA"/>
</dbReference>
<keyword evidence="1" id="KW-0175">Coiled coil</keyword>
<sequence>MEGMVRFSKLKLHIHSIIAENKALRRHREAEAEFSKKLQELQAELASRDELQRKLETKMENLENDNILLEKKQKELRDTLDNLLKSRDAFIKAHEGSACSLKNAIIVKDKQLNVLSNKVQRHLSLFDSIEKEAEALKGTVDSIQQLVSEKEQNPQTSEDQPGESTRVGWVLLSERVLRRVS</sequence>
<feature type="coiled-coil region" evidence="1">
    <location>
        <begin position="24"/>
        <end position="86"/>
    </location>
</feature>
<keyword evidence="3" id="KW-1185">Reference proteome</keyword>
<accession>A0A7I8JWH1</accession>
<evidence type="ECO:0000256" key="1">
    <source>
        <dbReference type="SAM" id="Coils"/>
    </source>
</evidence>
<protein>
    <submittedName>
        <fullName evidence="2">Uncharacterized protein</fullName>
    </submittedName>
</protein>
<dbReference type="OrthoDB" id="785943at2759"/>
<gene>
    <name evidence="2" type="ORF">SI8410_01000320</name>
</gene>
<reference evidence="2" key="1">
    <citation type="submission" date="2020-02" db="EMBL/GenBank/DDBJ databases">
        <authorList>
            <person name="Scholz U."/>
            <person name="Mascher M."/>
            <person name="Fiebig A."/>
        </authorList>
    </citation>
    <scope>NUCLEOTIDE SEQUENCE</scope>
</reference>
<dbReference type="Proteomes" id="UP000663760">
    <property type="component" value="Chromosome 1"/>
</dbReference>